<gene>
    <name evidence="2" type="ORF">EYC98_09720</name>
</gene>
<dbReference type="Proteomes" id="UP001143362">
    <property type="component" value="Unassembled WGS sequence"/>
</dbReference>
<feature type="domain" description="Rap1a immunity protein" evidence="1">
    <location>
        <begin position="28"/>
        <end position="151"/>
    </location>
</feature>
<evidence type="ECO:0000259" key="1">
    <source>
        <dbReference type="Pfam" id="PF18602"/>
    </source>
</evidence>
<sequence>MPGVLTLLVLVLLLGSPKGLAVEVLSIHELASHCERLEAEPMSADGQYCVRYIQGFIDGAVATDARVMMNVEGAQETEETFSDRAKRTRVPNNADRFRAARLAGFCLGDPLPLRNVVGAIVADLAKLDHGTAADTPAREAVYKSLMEHYPCPA</sequence>
<reference evidence="2" key="1">
    <citation type="submission" date="2019-02" db="EMBL/GenBank/DDBJ databases">
        <authorList>
            <person name="Li S.-H."/>
        </authorList>
    </citation>
    <scope>NUCLEOTIDE SEQUENCE</scope>
    <source>
        <strain evidence="2">IMCC14734</strain>
    </source>
</reference>
<dbReference type="Pfam" id="PF18602">
    <property type="entry name" value="Rap1a"/>
    <property type="match status" value="1"/>
</dbReference>
<dbReference type="EMBL" id="SHNN01000002">
    <property type="protein sequence ID" value="MCX2981141.1"/>
    <property type="molecule type" value="Genomic_DNA"/>
</dbReference>
<accession>A0ABT3TFS5</accession>
<evidence type="ECO:0000313" key="2">
    <source>
        <dbReference type="EMBL" id="MCX2981141.1"/>
    </source>
</evidence>
<organism evidence="2 3">
    <name type="scientific">Candidatus Litorirhabdus singularis</name>
    <dbReference type="NCBI Taxonomy" id="2518993"/>
    <lineage>
        <taxon>Bacteria</taxon>
        <taxon>Pseudomonadati</taxon>
        <taxon>Pseudomonadota</taxon>
        <taxon>Gammaproteobacteria</taxon>
        <taxon>Cellvibrionales</taxon>
        <taxon>Halieaceae</taxon>
        <taxon>Candidatus Litorirhabdus</taxon>
    </lineage>
</organism>
<keyword evidence="3" id="KW-1185">Reference proteome</keyword>
<protein>
    <recommendedName>
        <fullName evidence="1">Rap1a immunity protein domain-containing protein</fullName>
    </recommendedName>
</protein>
<evidence type="ECO:0000313" key="3">
    <source>
        <dbReference type="Proteomes" id="UP001143362"/>
    </source>
</evidence>
<name>A0ABT3TFS5_9GAMM</name>
<comment type="caution">
    <text evidence="2">The sequence shown here is derived from an EMBL/GenBank/DDBJ whole genome shotgun (WGS) entry which is preliminary data.</text>
</comment>
<dbReference type="InterPro" id="IPR041238">
    <property type="entry name" value="Rap1a"/>
</dbReference>
<proteinExistence type="predicted"/>